<accession>A0AAV7BEF9</accession>
<protein>
    <submittedName>
        <fullName evidence="2">Uncharacterized protein</fullName>
    </submittedName>
</protein>
<reference evidence="2" key="1">
    <citation type="thesis" date="2020" institute="ProQuest LLC" country="789 East Eisenhower Parkway, Ann Arbor, MI, USA">
        <title>Comparative Genomics and Chromosome Evolution.</title>
        <authorList>
            <person name="Mudd A.B."/>
        </authorList>
    </citation>
    <scope>NUCLEOTIDE SEQUENCE</scope>
    <source>
        <strain evidence="2">237g6f4</strain>
        <tissue evidence="2">Blood</tissue>
    </source>
</reference>
<feature type="transmembrane region" description="Helical" evidence="1">
    <location>
        <begin position="52"/>
        <end position="72"/>
    </location>
</feature>
<gene>
    <name evidence="2" type="ORF">GDO81_011492</name>
</gene>
<keyword evidence="1" id="KW-0812">Transmembrane</keyword>
<organism evidence="2 3">
    <name type="scientific">Engystomops pustulosus</name>
    <name type="common">Tungara frog</name>
    <name type="synonym">Physalaemus pustulosus</name>
    <dbReference type="NCBI Taxonomy" id="76066"/>
    <lineage>
        <taxon>Eukaryota</taxon>
        <taxon>Metazoa</taxon>
        <taxon>Chordata</taxon>
        <taxon>Craniata</taxon>
        <taxon>Vertebrata</taxon>
        <taxon>Euteleostomi</taxon>
        <taxon>Amphibia</taxon>
        <taxon>Batrachia</taxon>
        <taxon>Anura</taxon>
        <taxon>Neobatrachia</taxon>
        <taxon>Hyloidea</taxon>
        <taxon>Leptodactylidae</taxon>
        <taxon>Leiuperinae</taxon>
        <taxon>Engystomops</taxon>
    </lineage>
</organism>
<keyword evidence="1" id="KW-0472">Membrane</keyword>
<keyword evidence="1" id="KW-1133">Transmembrane helix</keyword>
<evidence type="ECO:0000313" key="3">
    <source>
        <dbReference type="Proteomes" id="UP000824782"/>
    </source>
</evidence>
<comment type="caution">
    <text evidence="2">The sequence shown here is derived from an EMBL/GenBank/DDBJ whole genome shotgun (WGS) entry which is preliminary data.</text>
</comment>
<feature type="transmembrane region" description="Helical" evidence="1">
    <location>
        <begin position="7"/>
        <end position="32"/>
    </location>
</feature>
<dbReference type="Proteomes" id="UP000824782">
    <property type="component" value="Unassembled WGS sequence"/>
</dbReference>
<evidence type="ECO:0000313" key="2">
    <source>
        <dbReference type="EMBL" id="KAG8570979.1"/>
    </source>
</evidence>
<dbReference type="EMBL" id="WNYA01000005">
    <property type="protein sequence ID" value="KAG8570979.1"/>
    <property type="molecule type" value="Genomic_DNA"/>
</dbReference>
<dbReference type="AlphaFoldDB" id="A0AAV7BEF9"/>
<sequence length="125" mass="14781">MYCVLTVYVCVYLYVCVYCVRVSVFTSQPSWIGSERFWVLHPPPPHPPSPKLLLYLIFSLLFVYSPSCICSFQQQEKEVSRDLWGSHHWIAPNLWENLLNVFGFCMILHCLIDFLFRFLHNTNKC</sequence>
<evidence type="ECO:0000256" key="1">
    <source>
        <dbReference type="SAM" id="Phobius"/>
    </source>
</evidence>
<proteinExistence type="predicted"/>
<feature type="transmembrane region" description="Helical" evidence="1">
    <location>
        <begin position="98"/>
        <end position="119"/>
    </location>
</feature>
<name>A0AAV7BEF9_ENGPU</name>
<keyword evidence="3" id="KW-1185">Reference proteome</keyword>